<evidence type="ECO:0000313" key="4">
    <source>
        <dbReference type="EMBL" id="KXN69740.1"/>
    </source>
</evidence>
<feature type="repeat" description="PPR" evidence="2">
    <location>
        <begin position="255"/>
        <end position="289"/>
    </location>
</feature>
<protein>
    <recommendedName>
        <fullName evidence="3">PROP1-like PPR domain-containing protein</fullName>
    </recommendedName>
</protein>
<feature type="domain" description="PROP1-like PPR" evidence="3">
    <location>
        <begin position="331"/>
        <end position="512"/>
    </location>
</feature>
<proteinExistence type="predicted"/>
<dbReference type="InterPro" id="IPR002885">
    <property type="entry name" value="PPR_rpt"/>
</dbReference>
<dbReference type="NCBIfam" id="TIGR00756">
    <property type="entry name" value="PPR"/>
    <property type="match status" value="2"/>
</dbReference>
<dbReference type="Pfam" id="PF17177">
    <property type="entry name" value="PPR_long"/>
    <property type="match status" value="1"/>
</dbReference>
<dbReference type="OMA" id="DMPKKNI"/>
<sequence length="571" mass="67323">MEKLLNKEEAPELTTQSLNELLNYYLLAKQNLNFIKLLYKVGKERNLLNTESFAILMKKELLLKQGTFQNCLNYYEEAKLLEEFNPTPELYLTLLEYCIKTSKFDKLNYIQKELEHYQIPINIDIINNLLQSYLNFDQNLEKFMELVNYYEQQNIAPNVQTYELIALAYEKFNQIHFGYNLVEKMIQTNQLEPSMTIVKKLNLNAVEVLDLLKRSGLSPSLGYFNDCINWKIKQNLFSEAFEWSKLLVENNHSPNTITYTLLLDALVKGERVDKAFELFDEMKTLGIALDQRVFLILIEGLNRKGDFNASLGLLDQMIKKHNLKPNQFIFNNLLGYCSKQKDLEGARKIRGLMKEHGCVLDTRGYNCMFTLNLDTDKTLQCWKLYKDMRTDNVPADQLTYSLLIDKANRELNTSKMMRVYEDMINSQIYPNPAQFEVILKQLFSQSEIDQFLEVWSKFISLKLIPTQTLMQVILNFCYTYKKHEITKLSYQYLVTLVNSGNLINFEPSTWQLLMDQYLNQNDYLGFEEIYYLVCDKLKIQLDREILEEWLKVVPQDCNISFRLRVDLENVN</sequence>
<dbReference type="STRING" id="796925.A0A137P3Z1"/>
<dbReference type="EMBL" id="KQ964525">
    <property type="protein sequence ID" value="KXN69740.1"/>
    <property type="molecule type" value="Genomic_DNA"/>
</dbReference>
<dbReference type="InterPro" id="IPR033443">
    <property type="entry name" value="PROP1-like_PPR_dom"/>
</dbReference>
<dbReference type="Proteomes" id="UP000070444">
    <property type="component" value="Unassembled WGS sequence"/>
</dbReference>
<dbReference type="InterPro" id="IPR011990">
    <property type="entry name" value="TPR-like_helical_dom_sf"/>
</dbReference>
<dbReference type="Pfam" id="PF12854">
    <property type="entry name" value="PPR_1"/>
    <property type="match status" value="1"/>
</dbReference>
<keyword evidence="5" id="KW-1185">Reference proteome</keyword>
<evidence type="ECO:0000256" key="1">
    <source>
        <dbReference type="ARBA" id="ARBA00022737"/>
    </source>
</evidence>
<gene>
    <name evidence="4" type="ORF">CONCODRAFT_71256</name>
</gene>
<dbReference type="InterPro" id="IPR051222">
    <property type="entry name" value="PPR/CCM1_RNA-binding"/>
</dbReference>
<evidence type="ECO:0000256" key="2">
    <source>
        <dbReference type="PROSITE-ProRule" id="PRU00708"/>
    </source>
</evidence>
<evidence type="ECO:0000259" key="3">
    <source>
        <dbReference type="Pfam" id="PF17177"/>
    </source>
</evidence>
<keyword evidence="1" id="KW-0677">Repeat</keyword>
<dbReference type="PANTHER" id="PTHR47942">
    <property type="entry name" value="TETRATRICOPEPTIDE REPEAT (TPR)-LIKE SUPERFAMILY PROTEIN-RELATED"/>
    <property type="match status" value="1"/>
</dbReference>
<dbReference type="Gene3D" id="1.25.40.10">
    <property type="entry name" value="Tetratricopeptide repeat domain"/>
    <property type="match status" value="3"/>
</dbReference>
<evidence type="ECO:0000313" key="5">
    <source>
        <dbReference type="Proteomes" id="UP000070444"/>
    </source>
</evidence>
<name>A0A137P3Z1_CONC2</name>
<accession>A0A137P3Z1</accession>
<dbReference type="OrthoDB" id="407658at2759"/>
<reference evidence="4 5" key="1">
    <citation type="journal article" date="2015" name="Genome Biol. Evol.">
        <title>Phylogenomic analyses indicate that early fungi evolved digesting cell walls of algal ancestors of land plants.</title>
        <authorList>
            <person name="Chang Y."/>
            <person name="Wang S."/>
            <person name="Sekimoto S."/>
            <person name="Aerts A.L."/>
            <person name="Choi C."/>
            <person name="Clum A."/>
            <person name="LaButti K.M."/>
            <person name="Lindquist E.A."/>
            <person name="Yee Ngan C."/>
            <person name="Ohm R.A."/>
            <person name="Salamov A.A."/>
            <person name="Grigoriev I.V."/>
            <person name="Spatafora J.W."/>
            <person name="Berbee M.L."/>
        </authorList>
    </citation>
    <scope>NUCLEOTIDE SEQUENCE [LARGE SCALE GENOMIC DNA]</scope>
    <source>
        <strain evidence="4 5">NRRL 28638</strain>
    </source>
</reference>
<organism evidence="4 5">
    <name type="scientific">Conidiobolus coronatus (strain ATCC 28846 / CBS 209.66 / NRRL 28638)</name>
    <name type="common">Delacroixia coronata</name>
    <dbReference type="NCBI Taxonomy" id="796925"/>
    <lineage>
        <taxon>Eukaryota</taxon>
        <taxon>Fungi</taxon>
        <taxon>Fungi incertae sedis</taxon>
        <taxon>Zoopagomycota</taxon>
        <taxon>Entomophthoromycotina</taxon>
        <taxon>Entomophthoromycetes</taxon>
        <taxon>Entomophthorales</taxon>
        <taxon>Ancylistaceae</taxon>
        <taxon>Conidiobolus</taxon>
    </lineage>
</organism>
<feature type="repeat" description="PPR" evidence="2">
    <location>
        <begin position="326"/>
        <end position="360"/>
    </location>
</feature>
<dbReference type="Pfam" id="PF01535">
    <property type="entry name" value="PPR"/>
    <property type="match status" value="1"/>
</dbReference>
<dbReference type="PROSITE" id="PS51375">
    <property type="entry name" value="PPR"/>
    <property type="match status" value="2"/>
</dbReference>
<dbReference type="AlphaFoldDB" id="A0A137P3Z1"/>